<keyword evidence="2" id="KW-1185">Reference proteome</keyword>
<dbReference type="OrthoDB" id="4981298at2"/>
<dbReference type="AlphaFoldDB" id="A0A5N0UY58"/>
<dbReference type="Proteomes" id="UP000319769">
    <property type="component" value="Unassembled WGS sequence"/>
</dbReference>
<evidence type="ECO:0000313" key="2">
    <source>
        <dbReference type="Proteomes" id="UP000319769"/>
    </source>
</evidence>
<dbReference type="GO" id="GO:0046677">
    <property type="term" value="P:response to antibiotic"/>
    <property type="evidence" value="ECO:0007669"/>
    <property type="project" value="InterPro"/>
</dbReference>
<dbReference type="PANTHER" id="PTHR35333">
    <property type="entry name" value="BETA-LACTAMASE"/>
    <property type="match status" value="1"/>
</dbReference>
<reference evidence="1" key="1">
    <citation type="submission" date="2019-09" db="EMBL/GenBank/DDBJ databases">
        <authorList>
            <person name="Teo W.F.A."/>
            <person name="Duangmal K."/>
        </authorList>
    </citation>
    <scope>NUCLEOTIDE SEQUENCE [LARGE SCALE GENOMIC DNA]</scope>
    <source>
        <strain evidence="1">K81G1</strain>
    </source>
</reference>
<sequence length="233" mass="25033">MQAAARKSVSSAKVGMEVYDRETDSVVTSLNTSQQFNSMSVVKLLIAIDILARDNWVLPSQSTQDRITRMLSYSDDALASSFWVSGGGDEIITRDVKLMGLGSGTRAPSTEGEWGDTKITAADMVTVYRYLEDQVPQQAHDLLYNAMFHAATTGADGTNQYFGIPNGLPGTVWAIKQGWGSSGSTAYYNTTGLIGQDTRYVAIVLMSGSLGSYSAMPKALTNATAQLAPIFKT</sequence>
<dbReference type="EMBL" id="VMNW02000035">
    <property type="protein sequence ID" value="KAA9158452.1"/>
    <property type="molecule type" value="Genomic_DNA"/>
</dbReference>
<dbReference type="SUPFAM" id="SSF56601">
    <property type="entry name" value="beta-lactamase/transpeptidase-like"/>
    <property type="match status" value="1"/>
</dbReference>
<gene>
    <name evidence="1" type="ORF">FPZ12_022605</name>
</gene>
<dbReference type="InterPro" id="IPR000871">
    <property type="entry name" value="Beta-lactam_class-A"/>
</dbReference>
<organism evidence="1 2">
    <name type="scientific">Amycolatopsis acidicola</name>
    <dbReference type="NCBI Taxonomy" id="2596893"/>
    <lineage>
        <taxon>Bacteria</taxon>
        <taxon>Bacillati</taxon>
        <taxon>Actinomycetota</taxon>
        <taxon>Actinomycetes</taxon>
        <taxon>Pseudonocardiales</taxon>
        <taxon>Pseudonocardiaceae</taxon>
        <taxon>Amycolatopsis</taxon>
    </lineage>
</organism>
<name>A0A5N0UY58_9PSEU</name>
<dbReference type="Gene3D" id="3.40.710.10">
    <property type="entry name" value="DD-peptidase/beta-lactamase superfamily"/>
    <property type="match status" value="1"/>
</dbReference>
<dbReference type="GO" id="GO:0030655">
    <property type="term" value="P:beta-lactam antibiotic catabolic process"/>
    <property type="evidence" value="ECO:0007669"/>
    <property type="project" value="InterPro"/>
</dbReference>
<comment type="caution">
    <text evidence="1">The sequence shown here is derived from an EMBL/GenBank/DDBJ whole genome shotgun (WGS) entry which is preliminary data.</text>
</comment>
<evidence type="ECO:0000313" key="1">
    <source>
        <dbReference type="EMBL" id="KAA9158452.1"/>
    </source>
</evidence>
<dbReference type="InterPro" id="IPR012338">
    <property type="entry name" value="Beta-lactam/transpept-like"/>
</dbReference>
<evidence type="ECO:0008006" key="3">
    <source>
        <dbReference type="Google" id="ProtNLM"/>
    </source>
</evidence>
<accession>A0A5N0UY58</accession>
<proteinExistence type="predicted"/>
<dbReference type="GO" id="GO:0008800">
    <property type="term" value="F:beta-lactamase activity"/>
    <property type="evidence" value="ECO:0007669"/>
    <property type="project" value="InterPro"/>
</dbReference>
<protein>
    <recommendedName>
        <fullName evidence="3">Serine hydrolase</fullName>
    </recommendedName>
</protein>
<dbReference type="PANTHER" id="PTHR35333:SF3">
    <property type="entry name" value="BETA-LACTAMASE-TYPE TRANSPEPTIDASE FOLD CONTAINING PROTEIN"/>
    <property type="match status" value="1"/>
</dbReference>